<dbReference type="SMART" id="SM00327">
    <property type="entry name" value="VWA"/>
    <property type="match status" value="1"/>
</dbReference>
<dbReference type="InterPro" id="IPR000740">
    <property type="entry name" value="GrpE"/>
</dbReference>
<keyword evidence="2" id="KW-0472">Membrane</keyword>
<dbReference type="Pfam" id="PF13519">
    <property type="entry name" value="VWA_2"/>
    <property type="match status" value="1"/>
</dbReference>
<keyword evidence="2" id="KW-0812">Transmembrane</keyword>
<feature type="domain" description="VWFA" evidence="4">
    <location>
        <begin position="29"/>
        <end position="217"/>
    </location>
</feature>
<evidence type="ECO:0000313" key="6">
    <source>
        <dbReference type="Proteomes" id="UP000779900"/>
    </source>
</evidence>
<feature type="transmembrane region" description="Helical" evidence="2">
    <location>
        <begin position="233"/>
        <end position="256"/>
    </location>
</feature>
<dbReference type="SUPFAM" id="SSF53300">
    <property type="entry name" value="vWA-like"/>
    <property type="match status" value="1"/>
</dbReference>
<dbReference type="PROSITE" id="PS50234">
    <property type="entry name" value="VWFA"/>
    <property type="match status" value="1"/>
</dbReference>
<organism evidence="5 6">
    <name type="scientific">candidate division WOR-3 bacterium</name>
    <dbReference type="NCBI Taxonomy" id="2052148"/>
    <lineage>
        <taxon>Bacteria</taxon>
        <taxon>Bacteria division WOR-3</taxon>
    </lineage>
</organism>
<evidence type="ECO:0000259" key="4">
    <source>
        <dbReference type="PROSITE" id="PS50234"/>
    </source>
</evidence>
<dbReference type="GO" id="GO:0000774">
    <property type="term" value="F:adenyl-nucleotide exchange factor activity"/>
    <property type="evidence" value="ECO:0007669"/>
    <property type="project" value="InterPro"/>
</dbReference>
<dbReference type="Gene3D" id="3.40.50.410">
    <property type="entry name" value="von Willebrand factor, type A domain"/>
    <property type="match status" value="1"/>
</dbReference>
<protein>
    <submittedName>
        <fullName evidence="5">Nucleotide exchange factor GrpE</fullName>
    </submittedName>
</protein>
<gene>
    <name evidence="5" type="primary">grpE</name>
    <name evidence="5" type="ORF">FJY68_00765</name>
</gene>
<sequence length="437" mass="46079">MTAVRTFVLLLVAVAIALSAQAPTERLTDVVLVIDNSGSVPASTAAAVAEFADSLDAQCRLAVVAFGSEARLIVPWTVMADSSRDGVSAAILKGLKSKGLKFADGYTDVNPGLMMSDSLLAAARPMANRVIVLLTDGWLDVPGGARATDSAAAVLLEQTAPRLRRTASRVLVTGLAGAEGANTSLLADLARAAGGHMSSAPDLATLRDRLRMLARTLVTTSNQPSRSSRGIPLWIPIVGGLLLACLVTAFVVRFVAGPREGRAETRSAADVAREGQTAGELADTASAVAETMDAAREKMRDLGASIWRFGVEGGEVTREARSRYHAVANGLFTLLDNLELTETRGGMNSELARELRVARRTIEDVGIEEIRVEMGRPFVHLQHNILEKRPDSSPTGTVLSVARKGYCIRGGSPEELEVLRPADVIVSAGQEKVAPAA</sequence>
<keyword evidence="3" id="KW-0732">Signal</keyword>
<feature type="chain" id="PRO_5037772781" evidence="3">
    <location>
        <begin position="23"/>
        <end position="437"/>
    </location>
</feature>
<dbReference type="GO" id="GO:0051087">
    <property type="term" value="F:protein-folding chaperone binding"/>
    <property type="evidence" value="ECO:0007669"/>
    <property type="project" value="InterPro"/>
</dbReference>
<dbReference type="InterPro" id="IPR036465">
    <property type="entry name" value="vWFA_dom_sf"/>
</dbReference>
<dbReference type="Proteomes" id="UP000779900">
    <property type="component" value="Unassembled WGS sequence"/>
</dbReference>
<dbReference type="InterPro" id="IPR009012">
    <property type="entry name" value="GrpE_head"/>
</dbReference>
<feature type="signal peptide" evidence="3">
    <location>
        <begin position="1"/>
        <end position="22"/>
    </location>
</feature>
<dbReference type="Gene3D" id="2.30.22.10">
    <property type="entry name" value="Head domain of nucleotide exchange factor GrpE"/>
    <property type="match status" value="1"/>
</dbReference>
<dbReference type="AlphaFoldDB" id="A0A937XBV8"/>
<dbReference type="CDD" id="cd00198">
    <property type="entry name" value="vWFA"/>
    <property type="match status" value="1"/>
</dbReference>
<dbReference type="Pfam" id="PF01025">
    <property type="entry name" value="GrpE"/>
    <property type="match status" value="1"/>
</dbReference>
<dbReference type="GO" id="GO:0042803">
    <property type="term" value="F:protein homodimerization activity"/>
    <property type="evidence" value="ECO:0007669"/>
    <property type="project" value="InterPro"/>
</dbReference>
<name>A0A937XBV8_UNCW3</name>
<accession>A0A937XBV8</accession>
<keyword evidence="2" id="KW-1133">Transmembrane helix</keyword>
<evidence type="ECO:0000313" key="5">
    <source>
        <dbReference type="EMBL" id="MBM3330362.1"/>
    </source>
</evidence>
<evidence type="ECO:0000256" key="1">
    <source>
        <dbReference type="ARBA" id="ARBA00023186"/>
    </source>
</evidence>
<proteinExistence type="predicted"/>
<keyword evidence="1" id="KW-0143">Chaperone</keyword>
<reference evidence="5" key="1">
    <citation type="submission" date="2019-03" db="EMBL/GenBank/DDBJ databases">
        <title>Lake Tanganyika Metagenome-Assembled Genomes (MAGs).</title>
        <authorList>
            <person name="Tran P."/>
        </authorList>
    </citation>
    <scope>NUCLEOTIDE SEQUENCE</scope>
    <source>
        <strain evidence="5">K_DeepCast_150m_m2_040</strain>
    </source>
</reference>
<dbReference type="GO" id="GO:0006457">
    <property type="term" value="P:protein folding"/>
    <property type="evidence" value="ECO:0007669"/>
    <property type="project" value="InterPro"/>
</dbReference>
<comment type="caution">
    <text evidence="5">The sequence shown here is derived from an EMBL/GenBank/DDBJ whole genome shotgun (WGS) entry which is preliminary data.</text>
</comment>
<evidence type="ECO:0000256" key="2">
    <source>
        <dbReference type="SAM" id="Phobius"/>
    </source>
</evidence>
<evidence type="ECO:0000256" key="3">
    <source>
        <dbReference type="SAM" id="SignalP"/>
    </source>
</evidence>
<dbReference type="EMBL" id="VGIR01000002">
    <property type="protein sequence ID" value="MBM3330362.1"/>
    <property type="molecule type" value="Genomic_DNA"/>
</dbReference>
<dbReference type="InterPro" id="IPR002035">
    <property type="entry name" value="VWF_A"/>
</dbReference>